<name>A0A8H3F043_9LECA</name>
<evidence type="ECO:0000256" key="1">
    <source>
        <dbReference type="SAM" id="SignalP"/>
    </source>
</evidence>
<protein>
    <submittedName>
        <fullName evidence="2">Uncharacterized protein</fullName>
    </submittedName>
</protein>
<comment type="caution">
    <text evidence="2">The sequence shown here is derived from an EMBL/GenBank/DDBJ whole genome shotgun (WGS) entry which is preliminary data.</text>
</comment>
<accession>A0A8H3F043</accession>
<keyword evidence="1" id="KW-0732">Signal</keyword>
<dbReference type="Proteomes" id="UP000664203">
    <property type="component" value="Unassembled WGS sequence"/>
</dbReference>
<keyword evidence="3" id="KW-1185">Reference proteome</keyword>
<evidence type="ECO:0000313" key="2">
    <source>
        <dbReference type="EMBL" id="CAF9915837.1"/>
    </source>
</evidence>
<organism evidence="2 3">
    <name type="scientific">Alectoria fallacina</name>
    <dbReference type="NCBI Taxonomy" id="1903189"/>
    <lineage>
        <taxon>Eukaryota</taxon>
        <taxon>Fungi</taxon>
        <taxon>Dikarya</taxon>
        <taxon>Ascomycota</taxon>
        <taxon>Pezizomycotina</taxon>
        <taxon>Lecanoromycetes</taxon>
        <taxon>OSLEUM clade</taxon>
        <taxon>Lecanoromycetidae</taxon>
        <taxon>Lecanorales</taxon>
        <taxon>Lecanorineae</taxon>
        <taxon>Parmeliaceae</taxon>
        <taxon>Alectoria</taxon>
    </lineage>
</organism>
<feature type="chain" id="PRO_5034472334" evidence="1">
    <location>
        <begin position="19"/>
        <end position="171"/>
    </location>
</feature>
<gene>
    <name evidence="2" type="ORF">ALECFALPRED_010340</name>
</gene>
<sequence length="171" mass="18465">MHLTALLPVLALAITTLSAPLETRHEGPEEYYSLGCPTNTTKPYASQYEQTEVLNTFANEVFVQQQVALGYDTYAAVDFINHAPEVSANGIAIVIPFQTAELKGGSVDLQRVFVGTNLTGTSFGTIHFRGNSVAEGEGDIAGIWRMIGTCLVEYWDVAAGVEASENPIAYF</sequence>
<dbReference type="AlphaFoldDB" id="A0A8H3F043"/>
<dbReference type="OrthoDB" id="2820488at2759"/>
<reference evidence="2" key="1">
    <citation type="submission" date="2021-03" db="EMBL/GenBank/DDBJ databases">
        <authorList>
            <person name="Tagirdzhanova G."/>
        </authorList>
    </citation>
    <scope>NUCLEOTIDE SEQUENCE</scope>
</reference>
<dbReference type="EMBL" id="CAJPDR010000085">
    <property type="protein sequence ID" value="CAF9915837.1"/>
    <property type="molecule type" value="Genomic_DNA"/>
</dbReference>
<proteinExistence type="predicted"/>
<evidence type="ECO:0000313" key="3">
    <source>
        <dbReference type="Proteomes" id="UP000664203"/>
    </source>
</evidence>
<dbReference type="Gene3D" id="3.10.450.50">
    <property type="match status" value="1"/>
</dbReference>
<feature type="signal peptide" evidence="1">
    <location>
        <begin position="1"/>
        <end position="18"/>
    </location>
</feature>